<keyword evidence="11" id="KW-1185">Reference proteome</keyword>
<dbReference type="PANTHER" id="PTHR31717">
    <property type="entry name" value="ZINC FINGER PROTEIN CONSTANS-LIKE 10"/>
    <property type="match status" value="1"/>
</dbReference>
<dbReference type="EMBL" id="JAAMPC010000004">
    <property type="protein sequence ID" value="KAG2317431.1"/>
    <property type="molecule type" value="Genomic_DNA"/>
</dbReference>
<dbReference type="InterPro" id="IPR010402">
    <property type="entry name" value="CCT_domain"/>
</dbReference>
<keyword evidence="4" id="KW-0677">Repeat</keyword>
<evidence type="ECO:0000256" key="4">
    <source>
        <dbReference type="ARBA" id="ARBA00022737"/>
    </source>
</evidence>
<keyword evidence="3" id="KW-0479">Metal-binding</keyword>
<evidence type="ECO:0000256" key="5">
    <source>
        <dbReference type="ARBA" id="ARBA00022771"/>
    </source>
</evidence>
<evidence type="ECO:0000256" key="7">
    <source>
        <dbReference type="ARBA" id="ARBA00023242"/>
    </source>
</evidence>
<dbReference type="OrthoDB" id="153872at2759"/>
<dbReference type="PROSITE" id="PS51017">
    <property type="entry name" value="CCT"/>
    <property type="match status" value="1"/>
</dbReference>
<accession>A0A8X7VTK0</accession>
<evidence type="ECO:0000256" key="2">
    <source>
        <dbReference type="ARBA" id="ARBA00010024"/>
    </source>
</evidence>
<organism evidence="10 11">
    <name type="scientific">Brassica carinata</name>
    <name type="common">Ethiopian mustard</name>
    <name type="synonym">Abyssinian cabbage</name>
    <dbReference type="NCBI Taxonomy" id="52824"/>
    <lineage>
        <taxon>Eukaryota</taxon>
        <taxon>Viridiplantae</taxon>
        <taxon>Streptophyta</taxon>
        <taxon>Embryophyta</taxon>
        <taxon>Tracheophyta</taxon>
        <taxon>Spermatophyta</taxon>
        <taxon>Magnoliopsida</taxon>
        <taxon>eudicotyledons</taxon>
        <taxon>Gunneridae</taxon>
        <taxon>Pentapetalae</taxon>
        <taxon>rosids</taxon>
        <taxon>malvids</taxon>
        <taxon>Brassicales</taxon>
        <taxon>Brassicaceae</taxon>
        <taxon>Brassiceae</taxon>
        <taxon>Brassica</taxon>
    </lineage>
</organism>
<dbReference type="CDD" id="cd19821">
    <property type="entry name" value="Bbox1_BBX-like"/>
    <property type="match status" value="1"/>
</dbReference>
<keyword evidence="5" id="KW-0863">Zinc-finger</keyword>
<dbReference type="Proteomes" id="UP000886595">
    <property type="component" value="Unassembled WGS sequence"/>
</dbReference>
<evidence type="ECO:0000256" key="8">
    <source>
        <dbReference type="PROSITE-ProRule" id="PRU00357"/>
    </source>
</evidence>
<gene>
    <name evidence="10" type="ORF">Bca52824_020553</name>
</gene>
<dbReference type="Pfam" id="PF06203">
    <property type="entry name" value="CCT"/>
    <property type="match status" value="1"/>
</dbReference>
<evidence type="ECO:0000259" key="9">
    <source>
        <dbReference type="PROSITE" id="PS51017"/>
    </source>
</evidence>
<evidence type="ECO:0000313" key="10">
    <source>
        <dbReference type="EMBL" id="KAG2317431.1"/>
    </source>
</evidence>
<evidence type="ECO:0000256" key="1">
    <source>
        <dbReference type="ARBA" id="ARBA00004123"/>
    </source>
</evidence>
<dbReference type="InterPro" id="IPR000315">
    <property type="entry name" value="Znf_B-box"/>
</dbReference>
<proteinExistence type="inferred from homology"/>
<comment type="caution">
    <text evidence="10">The sequence shown here is derived from an EMBL/GenBank/DDBJ whole genome shotgun (WGS) entry which is preliminary data.</text>
</comment>
<sequence>MEPKCDYCATRQAIIYCKYDLAKLCLNCDVHVHSPNPLSRRHTRSLICQKCFSQPGIIHCLDQKVSYCQGCQWHVSNCSALGHRLQSLVPFSGCPSPTELSRMWSSILEPSVSSLINPSIGSLPSVDPNSDMFEMSKINELDDLIGSSYSMMSQNITYIQNLSDQSSFFSGDSKGCPDLILKLEEGEEDLCEGLNLDNAPLNFDVGDDIIGCSPQEHIESDQTLPNGLLAYKNIISVTDSNFTTDNPLEVTFTSFGNVTRTARLHKLSSVRSVANEHQHWTSSSYIPILFGQINPNIKGQESTAADYQDCGMSTGFIMSESPWESNLEVGSPQARNEAKLRYKEKKLKRTFGKQIRYASRKARADTRKE</sequence>
<dbReference type="GO" id="GO:0008270">
    <property type="term" value="F:zinc ion binding"/>
    <property type="evidence" value="ECO:0007669"/>
    <property type="project" value="UniProtKB-KW"/>
</dbReference>
<comment type="similarity">
    <text evidence="2">Belongs to the CONSTANS family.</text>
</comment>
<evidence type="ECO:0000256" key="6">
    <source>
        <dbReference type="ARBA" id="ARBA00022833"/>
    </source>
</evidence>
<evidence type="ECO:0000313" key="11">
    <source>
        <dbReference type="Proteomes" id="UP000886595"/>
    </source>
</evidence>
<dbReference type="PANTHER" id="PTHR31717:SF46">
    <property type="entry name" value="CCT MOTIF FAMILY PROTEIN-RELATED"/>
    <property type="match status" value="1"/>
</dbReference>
<reference evidence="10 11" key="1">
    <citation type="submission" date="2020-02" db="EMBL/GenBank/DDBJ databases">
        <authorList>
            <person name="Ma Q."/>
            <person name="Huang Y."/>
            <person name="Song X."/>
            <person name="Pei D."/>
        </authorList>
    </citation>
    <scope>NUCLEOTIDE SEQUENCE [LARGE SCALE GENOMIC DNA]</scope>
    <source>
        <strain evidence="10">Sxm20200214</strain>
        <tissue evidence="10">Leaf</tissue>
    </source>
</reference>
<keyword evidence="6" id="KW-0862">Zinc</keyword>
<name>A0A8X7VTK0_BRACI</name>
<dbReference type="AlphaFoldDB" id="A0A8X7VTK0"/>
<comment type="subcellular location">
    <subcellularLocation>
        <location evidence="1 8">Nucleus</location>
    </subcellularLocation>
</comment>
<keyword evidence="7 8" id="KW-0539">Nucleus</keyword>
<evidence type="ECO:0000256" key="3">
    <source>
        <dbReference type="ARBA" id="ARBA00022723"/>
    </source>
</evidence>
<dbReference type="GO" id="GO:0006355">
    <property type="term" value="P:regulation of DNA-templated transcription"/>
    <property type="evidence" value="ECO:0007669"/>
    <property type="project" value="UniProtKB-ARBA"/>
</dbReference>
<dbReference type="SMART" id="SM00336">
    <property type="entry name" value="BBOX"/>
    <property type="match status" value="1"/>
</dbReference>
<dbReference type="InterPro" id="IPR049808">
    <property type="entry name" value="CONSTANS-like_Bbox1"/>
</dbReference>
<dbReference type="GO" id="GO:0005634">
    <property type="term" value="C:nucleus"/>
    <property type="evidence" value="ECO:0007669"/>
    <property type="project" value="UniProtKB-SubCell"/>
</dbReference>
<protein>
    <recommendedName>
        <fullName evidence="9">CCT domain-containing protein</fullName>
    </recommendedName>
</protein>
<feature type="domain" description="CCT" evidence="9">
    <location>
        <begin position="335"/>
        <end position="369"/>
    </location>
</feature>